<keyword evidence="1" id="KW-0175">Coiled coil</keyword>
<evidence type="ECO:0000256" key="1">
    <source>
        <dbReference type="SAM" id="Coils"/>
    </source>
</evidence>
<evidence type="ECO:0000313" key="2">
    <source>
        <dbReference type="EMBL" id="QQK74186.1"/>
    </source>
</evidence>
<protein>
    <submittedName>
        <fullName evidence="2">Uncharacterized protein</fullName>
    </submittedName>
</protein>
<reference evidence="2 3" key="1">
    <citation type="submission" date="2020-06" db="EMBL/GenBank/DDBJ databases">
        <title>Genomic analysis of Salicibibacter sp. NKC5-3.</title>
        <authorList>
            <person name="Oh Y.J."/>
        </authorList>
    </citation>
    <scope>NUCLEOTIDE SEQUENCE [LARGE SCALE GENOMIC DNA]</scope>
    <source>
        <strain evidence="2 3">NKC5-3</strain>
    </source>
</reference>
<keyword evidence="3" id="KW-1185">Reference proteome</keyword>
<organism evidence="2 3">
    <name type="scientific">Salicibibacter cibarius</name>
    <dbReference type="NCBI Taxonomy" id="2743000"/>
    <lineage>
        <taxon>Bacteria</taxon>
        <taxon>Bacillati</taxon>
        <taxon>Bacillota</taxon>
        <taxon>Bacilli</taxon>
        <taxon>Bacillales</taxon>
        <taxon>Bacillaceae</taxon>
        <taxon>Salicibibacter</taxon>
    </lineage>
</organism>
<dbReference type="RefSeq" id="WP_200126162.1">
    <property type="nucleotide sequence ID" value="NZ_CP054705.1"/>
</dbReference>
<dbReference type="EMBL" id="CP054705">
    <property type="protein sequence ID" value="QQK74186.1"/>
    <property type="molecule type" value="Genomic_DNA"/>
</dbReference>
<dbReference type="Proteomes" id="UP000595823">
    <property type="component" value="Chromosome"/>
</dbReference>
<feature type="coiled-coil region" evidence="1">
    <location>
        <begin position="18"/>
        <end position="59"/>
    </location>
</feature>
<gene>
    <name evidence="2" type="ORF">HUG15_00175</name>
</gene>
<accession>A0A7T6Z0I6</accession>
<dbReference type="AlphaFoldDB" id="A0A7T6Z0I6"/>
<evidence type="ECO:0000313" key="3">
    <source>
        <dbReference type="Proteomes" id="UP000595823"/>
    </source>
</evidence>
<name>A0A7T6Z0I6_9BACI</name>
<sequence>MEKDNNTYESLALQQKRNEQLVHDIMHVEQQIAEAKKENEEVAEEKEHYERKCAEIERSLLWKGSKPIRKLKAWRKRTK</sequence>
<dbReference type="KEGG" id="scia:HUG15_00175"/>
<proteinExistence type="predicted"/>